<dbReference type="PANTHER" id="PTHR24366:SF96">
    <property type="entry name" value="LEUCINE RICH REPEAT CONTAINING 53"/>
    <property type="match status" value="1"/>
</dbReference>
<feature type="compositionally biased region" description="Low complexity" evidence="3">
    <location>
        <begin position="504"/>
        <end position="525"/>
    </location>
</feature>
<accession>E4Y916</accession>
<gene>
    <name evidence="6" type="ORF">GSOID_T00029350001</name>
</gene>
<feature type="chain" id="PRO_5003190900" description="LRRNT domain-containing protein" evidence="5">
    <location>
        <begin position="17"/>
        <end position="525"/>
    </location>
</feature>
<keyword evidence="4" id="KW-0472">Membrane</keyword>
<dbReference type="Pfam" id="PF13855">
    <property type="entry name" value="LRR_8"/>
    <property type="match status" value="2"/>
</dbReference>
<feature type="transmembrane region" description="Helical" evidence="4">
    <location>
        <begin position="370"/>
        <end position="389"/>
    </location>
</feature>
<feature type="region of interest" description="Disordered" evidence="3">
    <location>
        <begin position="475"/>
        <end position="525"/>
    </location>
</feature>
<keyword evidence="5" id="KW-0732">Signal</keyword>
<keyword evidence="1" id="KW-0433">Leucine-rich repeat</keyword>
<evidence type="ECO:0000256" key="2">
    <source>
        <dbReference type="ARBA" id="ARBA00022737"/>
    </source>
</evidence>
<sequence length="525" mass="59530">MKILSLIFQLLQPAISATNENNKNHNCEGRNAQFFNNDDPSKPHSIILEKNCGHCCCNDELNHLDCGTKKLARWKTPKIMENRDYTHVYLNENKLQNISTISPSASLRSIQAAENRLEASFSLSDLLLFPNLEYLTLRKNAVSRLTPLGSPHKKLAALDFSKNEIQTLENGTFEGLVALKWIDLANNKIQLFDKVFLDTPGVNFLNMSHNALELLEPGIFDGLGSLQILDLASNSLKTIKPNSFSQLHSLKSLDLRNNRIAHIDSSAFDGLKKLELVDLRGNWLSQIDPKVFLPLPIGVKNQIRLEENPFECSCELRHMVSYATRYPLRFTNAHKLSCTISKDGEHIEKELYRLQSSEICDWLGELRNMIIAPLAVLLTIFVGIIVFFCRRNSKYAQSQITEVTRAYDVDSIGTFSDLKGDFSDHTHSTQVPQMYFHRPIQLPASLMPQTEPLAKPSLSIPIDIAPTKAVLSCPKLRPQPSAKSRTRVAERTKRHERRRRYSESSESSFDSERSSQFSDSSFDDR</sequence>
<dbReference type="InterPro" id="IPR003591">
    <property type="entry name" value="Leu-rich_rpt_typical-subtyp"/>
</dbReference>
<keyword evidence="2" id="KW-0677">Repeat</keyword>
<evidence type="ECO:0000256" key="1">
    <source>
        <dbReference type="ARBA" id="ARBA00022614"/>
    </source>
</evidence>
<keyword evidence="4" id="KW-1133">Transmembrane helix</keyword>
<evidence type="ECO:0000256" key="3">
    <source>
        <dbReference type="SAM" id="MobiDB-lite"/>
    </source>
</evidence>
<dbReference type="PANTHER" id="PTHR24366">
    <property type="entry name" value="IG(IMMUNOGLOBULIN) AND LRR(LEUCINE RICH REPEAT) DOMAINS"/>
    <property type="match status" value="1"/>
</dbReference>
<dbReference type="Gene3D" id="3.80.10.10">
    <property type="entry name" value="Ribonuclease Inhibitor"/>
    <property type="match status" value="3"/>
</dbReference>
<dbReference type="InterPro" id="IPR032675">
    <property type="entry name" value="LRR_dom_sf"/>
</dbReference>
<dbReference type="SMART" id="SM00369">
    <property type="entry name" value="LRR_TYP"/>
    <property type="match status" value="7"/>
</dbReference>
<dbReference type="AlphaFoldDB" id="E4Y916"/>
<dbReference type="SUPFAM" id="SSF52058">
    <property type="entry name" value="L domain-like"/>
    <property type="match status" value="1"/>
</dbReference>
<evidence type="ECO:0008006" key="7">
    <source>
        <dbReference type="Google" id="ProtNLM"/>
    </source>
</evidence>
<dbReference type="InterPro" id="IPR001611">
    <property type="entry name" value="Leu-rich_rpt"/>
</dbReference>
<dbReference type="EMBL" id="FN654331">
    <property type="protein sequence ID" value="CBY32053.1"/>
    <property type="molecule type" value="Genomic_DNA"/>
</dbReference>
<feature type="signal peptide" evidence="5">
    <location>
        <begin position="1"/>
        <end position="16"/>
    </location>
</feature>
<keyword evidence="4" id="KW-0812">Transmembrane</keyword>
<dbReference type="PROSITE" id="PS51450">
    <property type="entry name" value="LRR"/>
    <property type="match status" value="2"/>
</dbReference>
<evidence type="ECO:0000313" key="6">
    <source>
        <dbReference type="EMBL" id="CBY32053.1"/>
    </source>
</evidence>
<proteinExistence type="predicted"/>
<dbReference type="SMART" id="SM00365">
    <property type="entry name" value="LRR_SD22"/>
    <property type="match status" value="4"/>
</dbReference>
<evidence type="ECO:0000256" key="5">
    <source>
        <dbReference type="SAM" id="SignalP"/>
    </source>
</evidence>
<evidence type="ECO:0000256" key="4">
    <source>
        <dbReference type="SAM" id="Phobius"/>
    </source>
</evidence>
<reference evidence="6" key="1">
    <citation type="journal article" date="2010" name="Science">
        <title>Plasticity of animal genome architecture unmasked by rapid evolution of a pelagic tunicate.</title>
        <authorList>
            <person name="Denoeud F."/>
            <person name="Henriet S."/>
            <person name="Mungpakdee S."/>
            <person name="Aury J.M."/>
            <person name="Da Silva C."/>
            <person name="Brinkmann H."/>
            <person name="Mikhaleva J."/>
            <person name="Olsen L.C."/>
            <person name="Jubin C."/>
            <person name="Canestro C."/>
            <person name="Bouquet J.M."/>
            <person name="Danks G."/>
            <person name="Poulain J."/>
            <person name="Campsteijn C."/>
            <person name="Adamski M."/>
            <person name="Cross I."/>
            <person name="Yadetie F."/>
            <person name="Muffato M."/>
            <person name="Louis A."/>
            <person name="Butcher S."/>
            <person name="Tsagkogeorga G."/>
            <person name="Konrad A."/>
            <person name="Singh S."/>
            <person name="Jensen M.F."/>
            <person name="Cong E.H."/>
            <person name="Eikeseth-Otteraa H."/>
            <person name="Noel B."/>
            <person name="Anthouard V."/>
            <person name="Porcel B.M."/>
            <person name="Kachouri-Lafond R."/>
            <person name="Nishino A."/>
            <person name="Ugolini M."/>
            <person name="Chourrout P."/>
            <person name="Nishida H."/>
            <person name="Aasland R."/>
            <person name="Huzurbazar S."/>
            <person name="Westhof E."/>
            <person name="Delsuc F."/>
            <person name="Lehrach H."/>
            <person name="Reinhardt R."/>
            <person name="Weissenbach J."/>
            <person name="Roy S.W."/>
            <person name="Artiguenave F."/>
            <person name="Postlethwait J.H."/>
            <person name="Manak J.R."/>
            <person name="Thompson E.M."/>
            <person name="Jaillon O."/>
            <person name="Du Pasquier L."/>
            <person name="Boudinot P."/>
            <person name="Liberles D.A."/>
            <person name="Volff J.N."/>
            <person name="Philippe H."/>
            <person name="Lenhard B."/>
            <person name="Roest Crollius H."/>
            <person name="Wincker P."/>
            <person name="Chourrout D."/>
        </authorList>
    </citation>
    <scope>NUCLEOTIDE SEQUENCE [LARGE SCALE GENOMIC DNA]</scope>
</reference>
<name>E4Y916_OIKDI</name>
<protein>
    <recommendedName>
        <fullName evidence="7">LRRNT domain-containing protein</fullName>
    </recommendedName>
</protein>
<organism evidence="6">
    <name type="scientific">Oikopleura dioica</name>
    <name type="common">Tunicate</name>
    <dbReference type="NCBI Taxonomy" id="34765"/>
    <lineage>
        <taxon>Eukaryota</taxon>
        <taxon>Metazoa</taxon>
        <taxon>Chordata</taxon>
        <taxon>Tunicata</taxon>
        <taxon>Appendicularia</taxon>
        <taxon>Copelata</taxon>
        <taxon>Oikopleuridae</taxon>
        <taxon>Oikopleura</taxon>
    </lineage>
</organism>
<dbReference type="Proteomes" id="UP000011014">
    <property type="component" value="Unassembled WGS sequence"/>
</dbReference>